<dbReference type="PANTHER" id="PTHR24348:SF68">
    <property type="entry name" value="SERINE_THREONINE-PROTEIN KINASE ATG1C"/>
    <property type="match status" value="1"/>
</dbReference>
<dbReference type="VEuPathDB" id="VectorBase:SSCA003517"/>
<evidence type="ECO:0000313" key="4">
    <source>
        <dbReference type="Proteomes" id="UP000616769"/>
    </source>
</evidence>
<gene>
    <name evidence="3" type="ORF">QR98_0019800</name>
</gene>
<dbReference type="AlphaFoldDB" id="A0A131ZY05"/>
<dbReference type="GO" id="GO:0006914">
    <property type="term" value="P:autophagy"/>
    <property type="evidence" value="ECO:0007669"/>
    <property type="project" value="UniProtKB-ARBA"/>
</dbReference>
<dbReference type="InterPro" id="IPR011009">
    <property type="entry name" value="Kinase-like_dom_sf"/>
</dbReference>
<feature type="region of interest" description="Disordered" evidence="1">
    <location>
        <begin position="80"/>
        <end position="136"/>
    </location>
</feature>
<evidence type="ECO:0000256" key="1">
    <source>
        <dbReference type="SAM" id="MobiDB-lite"/>
    </source>
</evidence>
<dbReference type="Proteomes" id="UP000616769">
    <property type="component" value="Unassembled WGS sequence"/>
</dbReference>
<sequence length="480" mass="55534">MNLIIKNNFSYIEYGLFLAVEIFSKKIKRMPYVTREQANKIKQTSKGSKAIDIETDEEGRKLRNLPSAVDPRLVSKVVSKASSKSSSPSSSQASSFVSSSSASKSSKSKSSAKSTATSVQKSENKSTSKSSKSCKKSIVKSKSSKSSLLKVEEPYESPHASLSFDEKKLKYTIELLKSNLTRMQGMDGAIKVENSKDFHQYRINFKRPLIRKLRNCDAIVFCAHRSDEFKEFPLCCKCFDRQKYRIDPERSEFLRILRVLSRKHPNIIQTWGLFYEESKQRILLVQEYFHHGSLESYLENPQQHPCYTEQRASEIAQQIVKAMDYLGDLGIAHRSITPHYIMIAHRDPIRVKLTGFKSAIIYWNLKRETVQLIPCVSLTKKPKQPEYQAPEVYGDPDSEAFDPIYADIWSLGATIYFVLTRKYPYDFSMENPKLEEEIRSNVKRIKLSKRCRNFLRQTLCTDSEKRIKFDFLSRHHWIMK</sequence>
<feature type="domain" description="Protein kinase" evidence="2">
    <location>
        <begin position="176"/>
        <end position="478"/>
    </location>
</feature>
<evidence type="ECO:0000313" key="3">
    <source>
        <dbReference type="EMBL" id="KPM03547.1"/>
    </source>
</evidence>
<dbReference type="EMBL" id="JXLN01005394">
    <property type="protein sequence ID" value="KPM03547.1"/>
    <property type="molecule type" value="Genomic_DNA"/>
</dbReference>
<dbReference type="OrthoDB" id="6510901at2759"/>
<dbReference type="GO" id="GO:0005524">
    <property type="term" value="F:ATP binding"/>
    <property type="evidence" value="ECO:0007669"/>
    <property type="project" value="InterPro"/>
</dbReference>
<dbReference type="GO" id="GO:0004674">
    <property type="term" value="F:protein serine/threonine kinase activity"/>
    <property type="evidence" value="ECO:0007669"/>
    <property type="project" value="InterPro"/>
</dbReference>
<feature type="compositionally biased region" description="Low complexity" evidence="1">
    <location>
        <begin position="80"/>
        <end position="131"/>
    </location>
</feature>
<protein>
    <submittedName>
        <fullName evidence="3">Calcium/calmodulin-dependent kinase-like protein</fullName>
    </submittedName>
</protein>
<dbReference type="GO" id="GO:0010506">
    <property type="term" value="P:regulation of autophagy"/>
    <property type="evidence" value="ECO:0007669"/>
    <property type="project" value="InterPro"/>
</dbReference>
<reference evidence="3 4" key="1">
    <citation type="journal article" date="2015" name="Parasit. Vectors">
        <title>Draft genome of the scabies mite.</title>
        <authorList>
            <person name="Rider S.D.Jr."/>
            <person name="Morgan M.S."/>
            <person name="Arlian L.G."/>
        </authorList>
    </citation>
    <scope>NUCLEOTIDE SEQUENCE [LARGE SCALE GENOMIC DNA]</scope>
    <source>
        <strain evidence="3">Arlian Lab</strain>
    </source>
</reference>
<proteinExistence type="predicted"/>
<comment type="caution">
    <text evidence="3">The sequence shown here is derived from an EMBL/GenBank/DDBJ whole genome shotgun (WGS) entry which is preliminary data.</text>
</comment>
<accession>A0A131ZY05</accession>
<dbReference type="InterPro" id="IPR045269">
    <property type="entry name" value="Atg1-like"/>
</dbReference>
<dbReference type="GO" id="GO:0005737">
    <property type="term" value="C:cytoplasm"/>
    <property type="evidence" value="ECO:0007669"/>
    <property type="project" value="TreeGrafter"/>
</dbReference>
<dbReference type="Pfam" id="PF00069">
    <property type="entry name" value="Pkinase"/>
    <property type="match status" value="1"/>
</dbReference>
<keyword evidence="3" id="KW-0808">Transferase</keyword>
<feature type="region of interest" description="Disordered" evidence="1">
    <location>
        <begin position="39"/>
        <end position="66"/>
    </location>
</feature>
<dbReference type="Gene3D" id="1.10.510.10">
    <property type="entry name" value="Transferase(Phosphotransferase) domain 1"/>
    <property type="match status" value="1"/>
</dbReference>
<dbReference type="PANTHER" id="PTHR24348">
    <property type="entry name" value="SERINE/THREONINE-PROTEIN KINASE UNC-51-RELATED"/>
    <property type="match status" value="1"/>
</dbReference>
<dbReference type="PROSITE" id="PS50011">
    <property type="entry name" value="PROTEIN_KINASE_DOM"/>
    <property type="match status" value="1"/>
</dbReference>
<evidence type="ECO:0000259" key="2">
    <source>
        <dbReference type="PROSITE" id="PS50011"/>
    </source>
</evidence>
<dbReference type="SUPFAM" id="SSF56112">
    <property type="entry name" value="Protein kinase-like (PK-like)"/>
    <property type="match status" value="1"/>
</dbReference>
<keyword evidence="3" id="KW-0418">Kinase</keyword>
<name>A0A131ZY05_SARSC</name>
<dbReference type="InterPro" id="IPR000719">
    <property type="entry name" value="Prot_kinase_dom"/>
</dbReference>
<organism evidence="3 4">
    <name type="scientific">Sarcoptes scabiei</name>
    <name type="common">Itch mite</name>
    <name type="synonym">Acarus scabiei</name>
    <dbReference type="NCBI Taxonomy" id="52283"/>
    <lineage>
        <taxon>Eukaryota</taxon>
        <taxon>Metazoa</taxon>
        <taxon>Ecdysozoa</taxon>
        <taxon>Arthropoda</taxon>
        <taxon>Chelicerata</taxon>
        <taxon>Arachnida</taxon>
        <taxon>Acari</taxon>
        <taxon>Acariformes</taxon>
        <taxon>Sarcoptiformes</taxon>
        <taxon>Astigmata</taxon>
        <taxon>Psoroptidia</taxon>
        <taxon>Sarcoptoidea</taxon>
        <taxon>Sarcoptidae</taxon>
        <taxon>Sarcoptinae</taxon>
        <taxon>Sarcoptes</taxon>
    </lineage>
</organism>